<dbReference type="AlphaFoldDB" id="A0A085BL90"/>
<dbReference type="Pfam" id="PF08241">
    <property type="entry name" value="Methyltransf_11"/>
    <property type="match status" value="1"/>
</dbReference>
<feature type="domain" description="Methyltransferase type 11" evidence="1">
    <location>
        <begin position="41"/>
        <end position="134"/>
    </location>
</feature>
<evidence type="ECO:0000313" key="3">
    <source>
        <dbReference type="Proteomes" id="UP000028623"/>
    </source>
</evidence>
<accession>A0A085BL90</accession>
<name>A0A085BL90_9FLAO</name>
<dbReference type="Proteomes" id="UP000028623">
    <property type="component" value="Unassembled WGS sequence"/>
</dbReference>
<dbReference type="eggNOG" id="COG2227">
    <property type="taxonomic scope" value="Bacteria"/>
</dbReference>
<gene>
    <name evidence="2" type="ORF">IO89_01185</name>
</gene>
<keyword evidence="3" id="KW-1185">Reference proteome</keyword>
<evidence type="ECO:0000259" key="1">
    <source>
        <dbReference type="Pfam" id="PF08241"/>
    </source>
</evidence>
<evidence type="ECO:0000313" key="2">
    <source>
        <dbReference type="EMBL" id="KFC23235.1"/>
    </source>
</evidence>
<dbReference type="OrthoDB" id="3896938at2"/>
<proteinExistence type="predicted"/>
<dbReference type="SUPFAM" id="SSF53335">
    <property type="entry name" value="S-adenosyl-L-methionine-dependent methyltransferases"/>
    <property type="match status" value="1"/>
</dbReference>
<dbReference type="STRING" id="421072.SAMN04488097_1193"/>
<dbReference type="RefSeq" id="WP_051879790.1">
    <property type="nucleotide sequence ID" value="NZ_FOFI01000002.1"/>
</dbReference>
<dbReference type="Gene3D" id="3.40.50.150">
    <property type="entry name" value="Vaccinia Virus protein VP39"/>
    <property type="match status" value="1"/>
</dbReference>
<dbReference type="InterPro" id="IPR013216">
    <property type="entry name" value="Methyltransf_11"/>
</dbReference>
<dbReference type="CDD" id="cd02440">
    <property type="entry name" value="AdoMet_MTases"/>
    <property type="match status" value="1"/>
</dbReference>
<reference evidence="2 3" key="1">
    <citation type="submission" date="2014-07" db="EMBL/GenBank/DDBJ databases">
        <title>Epilithonimonas lactis LMG 22401 Genome.</title>
        <authorList>
            <person name="Pipes S.E."/>
            <person name="Stropko S.J."/>
        </authorList>
    </citation>
    <scope>NUCLEOTIDE SEQUENCE [LARGE SCALE GENOMIC DNA]</scope>
    <source>
        <strain evidence="2 3">LMG 24401</strain>
    </source>
</reference>
<dbReference type="InterPro" id="IPR029063">
    <property type="entry name" value="SAM-dependent_MTases_sf"/>
</dbReference>
<comment type="caution">
    <text evidence="2">The sequence shown here is derived from an EMBL/GenBank/DDBJ whole genome shotgun (WGS) entry which is preliminary data.</text>
</comment>
<dbReference type="GO" id="GO:0008757">
    <property type="term" value="F:S-adenosylmethionine-dependent methyltransferase activity"/>
    <property type="evidence" value="ECO:0007669"/>
    <property type="project" value="InterPro"/>
</dbReference>
<sequence>MDDLEWTGERLVTNINTSFGTIEHLHRYAIAQQICKNKIVLDIASGEGYGSALISKFSKKTFGVDIDEKSVNHAQKKYSLHKNLQFLQGSVEKIPLPDKSVEIIISFETIEHLVDHDQMLKEFKRVLTEDGIVFLSSPEKSIYSQRDPNNPFHVKELTLNELKTTVGKYFPFSVYSKQRFVAGSLISPFDASEKLNFNEFDGDHYEIQKGLKEDQFYNKPYFNLAVFSAKHFNIHDFNNLSLFNGVQVITKRENQLEKELQDLLNSTTYKIAKTIVKTFRFLKK</sequence>
<dbReference type="EMBL" id="JPLY01000001">
    <property type="protein sequence ID" value="KFC23235.1"/>
    <property type="molecule type" value="Genomic_DNA"/>
</dbReference>
<organism evidence="2 3">
    <name type="scientific">Epilithonimonas lactis</name>
    <dbReference type="NCBI Taxonomy" id="421072"/>
    <lineage>
        <taxon>Bacteria</taxon>
        <taxon>Pseudomonadati</taxon>
        <taxon>Bacteroidota</taxon>
        <taxon>Flavobacteriia</taxon>
        <taxon>Flavobacteriales</taxon>
        <taxon>Weeksellaceae</taxon>
        <taxon>Chryseobacterium group</taxon>
        <taxon>Epilithonimonas</taxon>
    </lineage>
</organism>
<dbReference type="PANTHER" id="PTHR43861">
    <property type="entry name" value="TRANS-ACONITATE 2-METHYLTRANSFERASE-RELATED"/>
    <property type="match status" value="1"/>
</dbReference>
<protein>
    <recommendedName>
        <fullName evidence="1">Methyltransferase type 11 domain-containing protein</fullName>
    </recommendedName>
</protein>